<evidence type="ECO:0000313" key="4">
    <source>
        <dbReference type="EMBL" id="ODQ62557.1"/>
    </source>
</evidence>
<dbReference type="GO" id="GO:0000244">
    <property type="term" value="P:spliceosomal tri-snRNP complex assembly"/>
    <property type="evidence" value="ECO:0007669"/>
    <property type="project" value="TreeGrafter"/>
</dbReference>
<dbReference type="AlphaFoldDB" id="A0A1E3PCE8"/>
<dbReference type="Pfam" id="PF05282">
    <property type="entry name" value="AAR2"/>
    <property type="match status" value="1"/>
</dbReference>
<dbReference type="OrthoDB" id="201752at2759"/>
<reference evidence="4 5" key="1">
    <citation type="journal article" date="2016" name="Proc. Natl. Acad. Sci. U.S.A.">
        <title>Comparative genomics of biotechnologically important yeasts.</title>
        <authorList>
            <person name="Riley R."/>
            <person name="Haridas S."/>
            <person name="Wolfe K.H."/>
            <person name="Lopes M.R."/>
            <person name="Hittinger C.T."/>
            <person name="Goeker M."/>
            <person name="Salamov A.A."/>
            <person name="Wisecaver J.H."/>
            <person name="Long T.M."/>
            <person name="Calvey C.H."/>
            <person name="Aerts A.L."/>
            <person name="Barry K.W."/>
            <person name="Choi C."/>
            <person name="Clum A."/>
            <person name="Coughlan A.Y."/>
            <person name="Deshpande S."/>
            <person name="Douglass A.P."/>
            <person name="Hanson S.J."/>
            <person name="Klenk H.-P."/>
            <person name="LaButti K.M."/>
            <person name="Lapidus A."/>
            <person name="Lindquist E.A."/>
            <person name="Lipzen A.M."/>
            <person name="Meier-Kolthoff J.P."/>
            <person name="Ohm R.A."/>
            <person name="Otillar R.P."/>
            <person name="Pangilinan J.L."/>
            <person name="Peng Y."/>
            <person name="Rokas A."/>
            <person name="Rosa C.A."/>
            <person name="Scheuner C."/>
            <person name="Sibirny A.A."/>
            <person name="Slot J.C."/>
            <person name="Stielow J.B."/>
            <person name="Sun H."/>
            <person name="Kurtzman C.P."/>
            <person name="Blackwell M."/>
            <person name="Grigoriev I.V."/>
            <person name="Jeffries T.W."/>
        </authorList>
    </citation>
    <scope>NUCLEOTIDE SEQUENCE [LARGE SCALE GENOMIC DNA]</scope>
    <source>
        <strain evidence="5">ATCC 58044 / CBS 1984 / NCYC 433 / NRRL Y-366-8</strain>
    </source>
</reference>
<feature type="domain" description="AAR2 N-terminal" evidence="3">
    <location>
        <begin position="6"/>
        <end position="131"/>
    </location>
</feature>
<evidence type="ECO:0008006" key="6">
    <source>
        <dbReference type="Google" id="ProtNLM"/>
    </source>
</evidence>
<comment type="similarity">
    <text evidence="1">Belongs to the AAR2 family.</text>
</comment>
<dbReference type="Gene3D" id="1.25.40.550">
    <property type="entry name" value="Aar2, C-terminal domain-like"/>
    <property type="match status" value="1"/>
</dbReference>
<feature type="domain" description="AAR2 C-terminal" evidence="2">
    <location>
        <begin position="181"/>
        <end position="334"/>
    </location>
</feature>
<name>A0A1E3PCE8_WICAA</name>
<protein>
    <recommendedName>
        <fullName evidence="6">A1 cistron-splicing factor AAR2</fullName>
    </recommendedName>
</protein>
<dbReference type="Proteomes" id="UP000094112">
    <property type="component" value="Unassembled WGS sequence"/>
</dbReference>
<gene>
    <name evidence="4" type="ORF">WICANDRAFT_60610</name>
</gene>
<dbReference type="CDD" id="cd13777">
    <property type="entry name" value="Aar2_N"/>
    <property type="match status" value="1"/>
</dbReference>
<dbReference type="GeneID" id="30200270"/>
<dbReference type="EMBL" id="KV454208">
    <property type="protein sequence ID" value="ODQ62557.1"/>
    <property type="molecule type" value="Genomic_DNA"/>
</dbReference>
<dbReference type="CDD" id="cd13778">
    <property type="entry name" value="Aar2_C"/>
    <property type="match status" value="1"/>
</dbReference>
<dbReference type="InterPro" id="IPR038516">
    <property type="entry name" value="AAR2_N_sf"/>
</dbReference>
<accession>A0A1E3PCE8</accession>
<sequence>MNTPPRTTIIFSNIPQDWLVGIDLQFFNTNHILKGIKLVPDGIHIVHFAKDQSSIRHGFYINAKEGDVIICYWDEKDEKILVDDEIGELNITKEMSKLSDYYSFMISYPPDPEWKKLTQYINFGQVNYILPRGKRIDSVLTSSDENNLLLDALQKSAKSRNLTQDPIINSIIDQSDEEIKYTLIDLNKTIRPDGTAGEKTKDSLDKSWFLNQLLISGYNSNEEMLLSEFQQAFLNMIIFANYSSSIQWLKFIKVIMNCKEILNGRLIFFEKFLDVLIVQFGKFQEDYMDEFISEDFLDTTISEFEYTVKEQELRPLIKKTIELKNLLLVKFSITIQGLMEDEEEAPVVVDISV</sequence>
<dbReference type="InterPro" id="IPR033648">
    <property type="entry name" value="AAR2_C"/>
</dbReference>
<dbReference type="InterPro" id="IPR038514">
    <property type="entry name" value="AAR2_C_sf"/>
</dbReference>
<dbReference type="Pfam" id="PF20981">
    <property type="entry name" value="AAR2_1st"/>
    <property type="match status" value="1"/>
</dbReference>
<dbReference type="STRING" id="683960.A0A1E3PCE8"/>
<dbReference type="PANTHER" id="PTHR12689:SF4">
    <property type="entry name" value="PROTEIN AAR2 HOMOLOG"/>
    <property type="match status" value="1"/>
</dbReference>
<dbReference type="Gene3D" id="2.60.34.20">
    <property type="match status" value="1"/>
</dbReference>
<keyword evidence="5" id="KW-1185">Reference proteome</keyword>
<dbReference type="InterPro" id="IPR007946">
    <property type="entry name" value="AAR2"/>
</dbReference>
<proteinExistence type="inferred from homology"/>
<organism evidence="4 5">
    <name type="scientific">Wickerhamomyces anomalus (strain ATCC 58044 / CBS 1984 / NCYC 433 / NRRL Y-366-8)</name>
    <name type="common">Yeast</name>
    <name type="synonym">Hansenula anomala</name>
    <dbReference type="NCBI Taxonomy" id="683960"/>
    <lineage>
        <taxon>Eukaryota</taxon>
        <taxon>Fungi</taxon>
        <taxon>Dikarya</taxon>
        <taxon>Ascomycota</taxon>
        <taxon>Saccharomycotina</taxon>
        <taxon>Saccharomycetes</taxon>
        <taxon>Phaffomycetales</taxon>
        <taxon>Wickerhamomycetaceae</taxon>
        <taxon>Wickerhamomyces</taxon>
    </lineage>
</organism>
<evidence type="ECO:0000259" key="2">
    <source>
        <dbReference type="Pfam" id="PF05282"/>
    </source>
</evidence>
<evidence type="ECO:0000313" key="5">
    <source>
        <dbReference type="Proteomes" id="UP000094112"/>
    </source>
</evidence>
<dbReference type="InterPro" id="IPR033647">
    <property type="entry name" value="Aar2_N"/>
</dbReference>
<dbReference type="RefSeq" id="XP_019041764.1">
    <property type="nucleotide sequence ID" value="XM_019183024.1"/>
</dbReference>
<dbReference type="PANTHER" id="PTHR12689">
    <property type="entry name" value="A1 CISTRON SPLICING FACTOR AAR2-RELATED"/>
    <property type="match status" value="1"/>
</dbReference>
<evidence type="ECO:0000259" key="3">
    <source>
        <dbReference type="Pfam" id="PF20981"/>
    </source>
</evidence>
<evidence type="ECO:0000256" key="1">
    <source>
        <dbReference type="ARBA" id="ARBA00006281"/>
    </source>
</evidence>